<dbReference type="AlphaFoldDB" id="A0A0D9X4R3"/>
<reference evidence="2" key="2">
    <citation type="submission" date="2013-12" db="EMBL/GenBank/DDBJ databases">
        <authorList>
            <person name="Yu Y."/>
            <person name="Lee S."/>
            <person name="de Baynast K."/>
            <person name="Wissotski M."/>
            <person name="Liu L."/>
            <person name="Talag J."/>
            <person name="Goicoechea J."/>
            <person name="Angelova A."/>
            <person name="Jetty R."/>
            <person name="Kudrna D."/>
            <person name="Golser W."/>
            <person name="Rivera L."/>
            <person name="Zhang J."/>
            <person name="Wing R."/>
        </authorList>
    </citation>
    <scope>NUCLEOTIDE SEQUENCE</scope>
</reference>
<keyword evidence="2" id="KW-1185">Reference proteome</keyword>
<evidence type="ECO:0000313" key="2">
    <source>
        <dbReference type="Proteomes" id="UP000032180"/>
    </source>
</evidence>
<name>A0A0D9X4R3_9ORYZ</name>
<dbReference type="Gramene" id="LPERR08G03870.2">
    <property type="protein sequence ID" value="LPERR08G03870.2"/>
    <property type="gene ID" value="LPERR08G03870"/>
</dbReference>
<proteinExistence type="predicted"/>
<evidence type="ECO:0000313" key="1">
    <source>
        <dbReference type="EnsemblPlants" id="LPERR08G03870.2"/>
    </source>
</evidence>
<dbReference type="Proteomes" id="UP000032180">
    <property type="component" value="Chromosome 8"/>
</dbReference>
<organism evidence="1 2">
    <name type="scientific">Leersia perrieri</name>
    <dbReference type="NCBI Taxonomy" id="77586"/>
    <lineage>
        <taxon>Eukaryota</taxon>
        <taxon>Viridiplantae</taxon>
        <taxon>Streptophyta</taxon>
        <taxon>Embryophyta</taxon>
        <taxon>Tracheophyta</taxon>
        <taxon>Spermatophyta</taxon>
        <taxon>Magnoliopsida</taxon>
        <taxon>Liliopsida</taxon>
        <taxon>Poales</taxon>
        <taxon>Poaceae</taxon>
        <taxon>BOP clade</taxon>
        <taxon>Oryzoideae</taxon>
        <taxon>Oryzeae</taxon>
        <taxon>Oryzinae</taxon>
        <taxon>Leersia</taxon>
    </lineage>
</organism>
<accession>A0A0D9X4R3</accession>
<sequence>MWRACGLVFMQDRSGRYLHCNRSFFLGCPRHSVSVDGNINSEDTLRFSAGPSSPSSLRSVTNCLLISIDRIISDLREIFNTCCSAVEWEIQFVTADDDYSNATTSRHGRLSPLLVNLPRSQETNTAGNVLEVKENTNLEDQVK</sequence>
<reference evidence="1 2" key="1">
    <citation type="submission" date="2012-08" db="EMBL/GenBank/DDBJ databases">
        <title>Oryza genome evolution.</title>
        <authorList>
            <person name="Wing R.A."/>
        </authorList>
    </citation>
    <scope>NUCLEOTIDE SEQUENCE</scope>
</reference>
<protein>
    <submittedName>
        <fullName evidence="1">Uncharacterized protein</fullName>
    </submittedName>
</protein>
<dbReference type="EnsemblPlants" id="LPERR08G03870.2">
    <property type="protein sequence ID" value="LPERR08G03870.2"/>
    <property type="gene ID" value="LPERR08G03870"/>
</dbReference>
<reference evidence="1" key="3">
    <citation type="submission" date="2015-04" db="UniProtKB">
        <authorList>
            <consortium name="EnsemblPlants"/>
        </authorList>
    </citation>
    <scope>IDENTIFICATION</scope>
</reference>